<reference evidence="11" key="1">
    <citation type="journal article" date="2017" name="Sci. Rep.">
        <title>Mitochondrial genome diversity in dagger and needle nematodes (Nematoda: Longidoridae).</title>
        <authorList>
            <person name="Palomares-Rius J.E."/>
            <person name="Cantalapiedra-Navarrete C."/>
            <person name="Archidona-Yuste A."/>
            <person name="Blok V.C."/>
            <person name="Castillo P."/>
        </authorList>
    </citation>
    <scope>NUCLEOTIDE SEQUENCE</scope>
    <source>
        <strain evidence="11">ISLA</strain>
    </source>
</reference>
<gene>
    <name evidence="11" type="primary">ND5</name>
</gene>
<dbReference type="GO" id="GO:0015990">
    <property type="term" value="P:electron transport coupled proton transport"/>
    <property type="evidence" value="ECO:0007669"/>
    <property type="project" value="TreeGrafter"/>
</dbReference>
<feature type="transmembrane region" description="Helical" evidence="9">
    <location>
        <begin position="495"/>
        <end position="517"/>
    </location>
</feature>
<dbReference type="InterPro" id="IPR003945">
    <property type="entry name" value="NU5C-like"/>
</dbReference>
<dbReference type="InterPro" id="IPR001750">
    <property type="entry name" value="ND/Mrp_TM"/>
</dbReference>
<dbReference type="CTD" id="4540"/>
<dbReference type="GO" id="GO:0042773">
    <property type="term" value="P:ATP synthesis coupled electron transport"/>
    <property type="evidence" value="ECO:0007669"/>
    <property type="project" value="InterPro"/>
</dbReference>
<dbReference type="PANTHER" id="PTHR42829:SF2">
    <property type="entry name" value="NADH-UBIQUINONE OXIDOREDUCTASE CHAIN 5"/>
    <property type="match status" value="1"/>
</dbReference>
<dbReference type="EC" id="7.1.1.2" evidence="3"/>
<geneLocation type="mitochondrion" evidence="11"/>
<accession>A0A1P8C776</accession>
<dbReference type="AlphaFoldDB" id="A0A1P8C776"/>
<proteinExistence type="predicted"/>
<dbReference type="Pfam" id="PF00361">
    <property type="entry name" value="Proton_antipo_M"/>
    <property type="match status" value="1"/>
</dbReference>
<feature type="transmembrane region" description="Helical" evidence="9">
    <location>
        <begin position="433"/>
        <end position="458"/>
    </location>
</feature>
<evidence type="ECO:0000256" key="9">
    <source>
        <dbReference type="SAM" id="Phobius"/>
    </source>
</evidence>
<keyword evidence="11" id="KW-0496">Mitochondrion</keyword>
<comment type="function">
    <text evidence="1">Core subunit of the mitochondrial membrane respiratory chain NADH dehydrogenase (Complex I) that is believed to belong to the minimal assembly required for catalysis. Complex I functions in the transfer of electrons from NADH to the respiratory chain. The immediate electron acceptor for the enzyme is believed to be ubiquinone.</text>
</comment>
<comment type="catalytic activity">
    <reaction evidence="8">
        <text>a ubiquinone + NADH + 5 H(+)(in) = a ubiquinol + NAD(+) + 4 H(+)(out)</text>
        <dbReference type="Rhea" id="RHEA:29091"/>
        <dbReference type="Rhea" id="RHEA-COMP:9565"/>
        <dbReference type="Rhea" id="RHEA-COMP:9566"/>
        <dbReference type="ChEBI" id="CHEBI:15378"/>
        <dbReference type="ChEBI" id="CHEBI:16389"/>
        <dbReference type="ChEBI" id="CHEBI:17976"/>
        <dbReference type="ChEBI" id="CHEBI:57540"/>
        <dbReference type="ChEBI" id="CHEBI:57945"/>
        <dbReference type="EC" id="7.1.1.2"/>
    </reaction>
</comment>
<dbReference type="EMBL" id="KU746820">
    <property type="protein sequence ID" value="AOT84254.1"/>
    <property type="molecule type" value="Genomic_DNA"/>
</dbReference>
<feature type="transmembrane region" description="Helical" evidence="9">
    <location>
        <begin position="170"/>
        <end position="186"/>
    </location>
</feature>
<evidence type="ECO:0000256" key="7">
    <source>
        <dbReference type="ARBA" id="ARBA00031027"/>
    </source>
</evidence>
<evidence type="ECO:0000256" key="6">
    <source>
        <dbReference type="ARBA" id="ARBA00023136"/>
    </source>
</evidence>
<feature type="transmembrane region" description="Helical" evidence="9">
    <location>
        <begin position="234"/>
        <end position="253"/>
    </location>
</feature>
<evidence type="ECO:0000256" key="4">
    <source>
        <dbReference type="ARBA" id="ARBA00022692"/>
    </source>
</evidence>
<keyword evidence="5 9" id="KW-1133">Transmembrane helix</keyword>
<dbReference type="GO" id="GO:0003954">
    <property type="term" value="F:NADH dehydrogenase activity"/>
    <property type="evidence" value="ECO:0007669"/>
    <property type="project" value="TreeGrafter"/>
</dbReference>
<dbReference type="GO" id="GO:0016020">
    <property type="term" value="C:membrane"/>
    <property type="evidence" value="ECO:0007669"/>
    <property type="project" value="UniProtKB-SubCell"/>
</dbReference>
<dbReference type="PRINTS" id="PR01434">
    <property type="entry name" value="NADHDHGNASE5"/>
</dbReference>
<keyword evidence="4 9" id="KW-0812">Transmembrane</keyword>
<protein>
    <recommendedName>
        <fullName evidence="3">NADH:ubiquinone reductase (H(+)-translocating)</fullName>
        <ecNumber evidence="3">7.1.1.2</ecNumber>
    </recommendedName>
    <alternativeName>
        <fullName evidence="7">NADH dehydrogenase subunit 5</fullName>
    </alternativeName>
</protein>
<feature type="transmembrane region" description="Helical" evidence="9">
    <location>
        <begin position="320"/>
        <end position="342"/>
    </location>
</feature>
<evidence type="ECO:0000256" key="2">
    <source>
        <dbReference type="ARBA" id="ARBA00004141"/>
    </source>
</evidence>
<keyword evidence="6 9" id="KW-0472">Membrane</keyword>
<evidence type="ECO:0000256" key="3">
    <source>
        <dbReference type="ARBA" id="ARBA00012944"/>
    </source>
</evidence>
<organism evidence="11">
    <name type="scientific">Xiphinema rivesi</name>
    <dbReference type="NCBI Taxonomy" id="70223"/>
    <lineage>
        <taxon>Eukaryota</taxon>
        <taxon>Metazoa</taxon>
        <taxon>Ecdysozoa</taxon>
        <taxon>Nematoda</taxon>
        <taxon>Enoplea</taxon>
        <taxon>Dorylaimia</taxon>
        <taxon>Dorylaimida</taxon>
        <taxon>Dorylaimina</taxon>
        <taxon>Longidoroidea</taxon>
        <taxon>Longidoridae</taxon>
        <taxon>Xiphinema</taxon>
    </lineage>
</organism>
<feature type="transmembrane region" description="Helical" evidence="9">
    <location>
        <begin position="362"/>
        <end position="389"/>
    </location>
</feature>
<feature type="transmembrane region" description="Helical" evidence="9">
    <location>
        <begin position="90"/>
        <end position="107"/>
    </location>
</feature>
<evidence type="ECO:0000313" key="11">
    <source>
        <dbReference type="EMBL" id="AOT84254.1"/>
    </source>
</evidence>
<feature type="transmembrane region" description="Helical" evidence="9">
    <location>
        <begin position="17"/>
        <end position="39"/>
    </location>
</feature>
<feature type="transmembrane region" description="Helical" evidence="9">
    <location>
        <begin position="401"/>
        <end position="421"/>
    </location>
</feature>
<evidence type="ECO:0000259" key="10">
    <source>
        <dbReference type="Pfam" id="PF00361"/>
    </source>
</evidence>
<feature type="transmembrane region" description="Helical" evidence="9">
    <location>
        <begin position="59"/>
        <end position="78"/>
    </location>
</feature>
<comment type="subcellular location">
    <subcellularLocation>
        <location evidence="2">Membrane</location>
        <topology evidence="2">Multi-pass membrane protein</topology>
    </subcellularLocation>
</comment>
<dbReference type="GeneID" id="31080142"/>
<dbReference type="PANTHER" id="PTHR42829">
    <property type="entry name" value="NADH-UBIQUINONE OXIDOREDUCTASE CHAIN 5"/>
    <property type="match status" value="1"/>
</dbReference>
<feature type="transmembrane region" description="Helical" evidence="9">
    <location>
        <begin position="207"/>
        <end position="228"/>
    </location>
</feature>
<dbReference type="GO" id="GO:0008137">
    <property type="term" value="F:NADH dehydrogenase (ubiquinone) activity"/>
    <property type="evidence" value="ECO:0007669"/>
    <property type="project" value="UniProtKB-EC"/>
</dbReference>
<feature type="domain" description="NADH:quinone oxidoreductase/Mrp antiporter transmembrane" evidence="10">
    <location>
        <begin position="108"/>
        <end position="369"/>
    </location>
</feature>
<evidence type="ECO:0000256" key="8">
    <source>
        <dbReference type="ARBA" id="ARBA00049551"/>
    </source>
</evidence>
<dbReference type="RefSeq" id="YP_009346443.1">
    <property type="nucleotide sequence ID" value="NC_033869.1"/>
</dbReference>
<name>A0A1P8C776_9BILA</name>
<evidence type="ECO:0000256" key="1">
    <source>
        <dbReference type="ARBA" id="ARBA00003257"/>
    </source>
</evidence>
<evidence type="ECO:0000256" key="5">
    <source>
        <dbReference type="ARBA" id="ARBA00022989"/>
    </source>
</evidence>
<sequence length="518" mass="58999">MIWNYLLACLVMNFKTWFYYILFLMYCLLTSLILFPFKINIVDLISNISVFTLSILSDVQVIVFFILVITISLCVFSWSRFYMHKKSISWFFSTLFVFVFSMVLLIFSESLFFVFLGWEGLGISSFLLIIFYQNWMSVNGGLLTLLTNRVGDACLILNFSYWMFVFSPTFNLNQFLIILAFILTFTKSAQWPFTSWLPAAMAAPTPVSALVHSSTLVTAGIWLLIRFFPSSSSILWLLFGGLTTLMASLAALLETDMKKIVALSTLSQLGLMVVSLYLGGKLICFFHLVCHALAKADLFLIVGSVLGLNHSQQDSRKLPISANTLSMALIISILSLSGILFQSGMYSKEQILLTHFIFSNSVLSWASVIVLVTLTLSYCFKLLSLCLWGESEKTVSTLSSMMMYFPIIMLTMFTMSFGFFYNNNTFYNTSTFSSYWVMLFIFFLMTNTLFTLLFGFSLQLLASKSISKLSLFKNISLSFLMLEPIYFIFFNTYEIILMKSSLNTLLPLTIAFFAILFF</sequence>
<feature type="transmembrane region" description="Helical" evidence="9">
    <location>
        <begin position="470"/>
        <end position="489"/>
    </location>
</feature>